<dbReference type="PIRSF" id="PIRSF038471">
    <property type="entry name" value="MreC"/>
    <property type="match status" value="1"/>
</dbReference>
<dbReference type="STRING" id="1802202.A2730_02715"/>
<keyword evidence="7" id="KW-0472">Membrane</keyword>
<keyword evidence="3 5" id="KW-0133">Cell shape</keyword>
<dbReference type="InterPro" id="IPR055342">
    <property type="entry name" value="MreC_beta-barrel_core"/>
</dbReference>
<dbReference type="Gene3D" id="2.40.10.340">
    <property type="entry name" value="Rod shape-determining protein MreC, domain 1"/>
    <property type="match status" value="1"/>
</dbReference>
<keyword evidence="7" id="KW-1133">Transmembrane helix</keyword>
<comment type="similarity">
    <text evidence="1 5">Belongs to the MreC family.</text>
</comment>
<keyword evidence="7" id="KW-0812">Transmembrane</keyword>
<dbReference type="InterPro" id="IPR007221">
    <property type="entry name" value="MreC"/>
</dbReference>
<evidence type="ECO:0000256" key="7">
    <source>
        <dbReference type="SAM" id="Phobius"/>
    </source>
</evidence>
<evidence type="ECO:0000256" key="3">
    <source>
        <dbReference type="ARBA" id="ARBA00022960"/>
    </source>
</evidence>
<dbReference type="Proteomes" id="UP000176855">
    <property type="component" value="Unassembled WGS sequence"/>
</dbReference>
<organism evidence="9 10">
    <name type="scientific">Candidatus Staskawiczbacteria bacterium RIFCSPHIGHO2_01_FULL_39_25</name>
    <dbReference type="NCBI Taxonomy" id="1802202"/>
    <lineage>
        <taxon>Bacteria</taxon>
        <taxon>Candidatus Staskawicziibacteriota</taxon>
    </lineage>
</organism>
<feature type="transmembrane region" description="Helical" evidence="7">
    <location>
        <begin position="12"/>
        <end position="32"/>
    </location>
</feature>
<evidence type="ECO:0000313" key="10">
    <source>
        <dbReference type="Proteomes" id="UP000176855"/>
    </source>
</evidence>
<dbReference type="AlphaFoldDB" id="A0A1G2HPW1"/>
<dbReference type="NCBIfam" id="TIGR00219">
    <property type="entry name" value="mreC"/>
    <property type="match status" value="1"/>
</dbReference>
<accession>A0A1G2HPW1</accession>
<reference evidence="9 10" key="1">
    <citation type="journal article" date="2016" name="Nat. Commun.">
        <title>Thousands of microbial genomes shed light on interconnected biogeochemical processes in an aquifer system.</title>
        <authorList>
            <person name="Anantharaman K."/>
            <person name="Brown C.T."/>
            <person name="Hug L.A."/>
            <person name="Sharon I."/>
            <person name="Castelle C.J."/>
            <person name="Probst A.J."/>
            <person name="Thomas B.C."/>
            <person name="Singh A."/>
            <person name="Wilkins M.J."/>
            <person name="Karaoz U."/>
            <person name="Brodie E.L."/>
            <person name="Williams K.H."/>
            <person name="Hubbard S.S."/>
            <person name="Banfield J.F."/>
        </authorList>
    </citation>
    <scope>NUCLEOTIDE SEQUENCE [LARGE SCALE GENOMIC DNA]</scope>
</reference>
<dbReference type="Pfam" id="PF04085">
    <property type="entry name" value="MreC"/>
    <property type="match status" value="1"/>
</dbReference>
<proteinExistence type="inferred from homology"/>
<dbReference type="Gene3D" id="2.40.10.350">
    <property type="entry name" value="Rod shape-determining protein MreC, domain 2"/>
    <property type="match status" value="1"/>
</dbReference>
<gene>
    <name evidence="9" type="ORF">A2730_02715</name>
</gene>
<comment type="function">
    <text evidence="5">Involved in formation and maintenance of cell shape.</text>
</comment>
<dbReference type="InterPro" id="IPR042177">
    <property type="entry name" value="Cell/Rod_1"/>
</dbReference>
<dbReference type="PANTHER" id="PTHR34138:SF1">
    <property type="entry name" value="CELL SHAPE-DETERMINING PROTEIN MREC"/>
    <property type="match status" value="1"/>
</dbReference>
<evidence type="ECO:0000256" key="4">
    <source>
        <dbReference type="ARBA" id="ARBA00032089"/>
    </source>
</evidence>
<keyword evidence="6" id="KW-0175">Coiled coil</keyword>
<dbReference type="GO" id="GO:0008360">
    <property type="term" value="P:regulation of cell shape"/>
    <property type="evidence" value="ECO:0007669"/>
    <property type="project" value="UniProtKB-KW"/>
</dbReference>
<name>A0A1G2HPW1_9BACT</name>
<evidence type="ECO:0000256" key="2">
    <source>
        <dbReference type="ARBA" id="ARBA00013855"/>
    </source>
</evidence>
<feature type="coiled-coil region" evidence="6">
    <location>
        <begin position="75"/>
        <end position="102"/>
    </location>
</feature>
<dbReference type="PANTHER" id="PTHR34138">
    <property type="entry name" value="CELL SHAPE-DETERMINING PROTEIN MREC"/>
    <property type="match status" value="1"/>
</dbReference>
<evidence type="ECO:0000256" key="5">
    <source>
        <dbReference type="PIRNR" id="PIRNR038471"/>
    </source>
</evidence>
<protein>
    <recommendedName>
        <fullName evidence="2 5">Cell shape-determining protein MreC</fullName>
    </recommendedName>
    <alternativeName>
        <fullName evidence="4 5">Cell shape protein MreC</fullName>
    </alternativeName>
</protein>
<evidence type="ECO:0000313" key="9">
    <source>
        <dbReference type="EMBL" id="OGZ64582.1"/>
    </source>
</evidence>
<dbReference type="GO" id="GO:0005886">
    <property type="term" value="C:plasma membrane"/>
    <property type="evidence" value="ECO:0007669"/>
    <property type="project" value="TreeGrafter"/>
</dbReference>
<sequence>MNIYTKKQNFLLLKTIIVIIVFLTLAGSFHLFEDQIKNYSYRATSPIAKVFWRAGDSLSMLSKSFAGGRWITEENNNLKEENQKLLSEISSLKEKLQENQAIGEFLQNTQNDHFETLLASVVGVDYANDVILIDKGSDDGIEENMPVISSQKVIYGKVLKVYKNFSNVMMVSNKNSVLDVKIQDGDVTKPPIYGAIKGNGNLSFYLDLVSLDAQIKEGDTLVSSALEGIFPKDLLVGKVLSINKDDLKPFQTARVQPFFDIKNIDSLFVITDYKKEK</sequence>
<dbReference type="InterPro" id="IPR042175">
    <property type="entry name" value="Cell/Rod_MreC_2"/>
</dbReference>
<evidence type="ECO:0000256" key="1">
    <source>
        <dbReference type="ARBA" id="ARBA00009369"/>
    </source>
</evidence>
<dbReference type="EMBL" id="MHOO01000004">
    <property type="protein sequence ID" value="OGZ64582.1"/>
    <property type="molecule type" value="Genomic_DNA"/>
</dbReference>
<evidence type="ECO:0000256" key="6">
    <source>
        <dbReference type="SAM" id="Coils"/>
    </source>
</evidence>
<comment type="caution">
    <text evidence="9">The sequence shown here is derived from an EMBL/GenBank/DDBJ whole genome shotgun (WGS) entry which is preliminary data.</text>
</comment>
<evidence type="ECO:0000259" key="8">
    <source>
        <dbReference type="Pfam" id="PF04085"/>
    </source>
</evidence>
<feature type="domain" description="Rod shape-determining protein MreC beta-barrel core" evidence="8">
    <location>
        <begin position="127"/>
        <end position="270"/>
    </location>
</feature>